<evidence type="ECO:0000256" key="1">
    <source>
        <dbReference type="ARBA" id="ARBA00004442"/>
    </source>
</evidence>
<proteinExistence type="inferred from homology"/>
<evidence type="ECO:0000313" key="9">
    <source>
        <dbReference type="EMBL" id="PRQ64634.1"/>
    </source>
</evidence>
<evidence type="ECO:0000313" key="10">
    <source>
        <dbReference type="Proteomes" id="UP000238163"/>
    </source>
</evidence>
<evidence type="ECO:0000256" key="6">
    <source>
        <dbReference type="ARBA" id="ARBA00023136"/>
    </source>
</evidence>
<comment type="caution">
    <text evidence="9">The sequence shown here is derived from an EMBL/GenBank/DDBJ whole genome shotgun (WGS) entry which is preliminary data.</text>
</comment>
<dbReference type="SUPFAM" id="SSF56954">
    <property type="entry name" value="Outer membrane efflux proteins (OEP)"/>
    <property type="match status" value="1"/>
</dbReference>
<dbReference type="InterPro" id="IPR051906">
    <property type="entry name" value="TolC-like"/>
</dbReference>
<dbReference type="InterPro" id="IPR003423">
    <property type="entry name" value="OMP_efflux"/>
</dbReference>
<name>A0ABX5D4P5_9VIBR</name>
<keyword evidence="5" id="KW-0812">Transmembrane</keyword>
<dbReference type="PANTHER" id="PTHR30026">
    <property type="entry name" value="OUTER MEMBRANE PROTEIN TOLC"/>
    <property type="match status" value="1"/>
</dbReference>
<feature type="chain" id="PRO_5046876874" evidence="8">
    <location>
        <begin position="23"/>
        <end position="460"/>
    </location>
</feature>
<evidence type="ECO:0000256" key="3">
    <source>
        <dbReference type="ARBA" id="ARBA00022448"/>
    </source>
</evidence>
<keyword evidence="8" id="KW-0732">Signal</keyword>
<evidence type="ECO:0000256" key="4">
    <source>
        <dbReference type="ARBA" id="ARBA00022452"/>
    </source>
</evidence>
<keyword evidence="3" id="KW-0813">Transport</keyword>
<dbReference type="Pfam" id="PF02321">
    <property type="entry name" value="OEP"/>
    <property type="match status" value="2"/>
</dbReference>
<dbReference type="Gene3D" id="1.20.1600.10">
    <property type="entry name" value="Outer membrane efflux proteins (OEP)"/>
    <property type="match status" value="1"/>
</dbReference>
<dbReference type="Proteomes" id="UP000238163">
    <property type="component" value="Unassembled WGS sequence"/>
</dbReference>
<feature type="signal peptide" evidence="8">
    <location>
        <begin position="1"/>
        <end position="22"/>
    </location>
</feature>
<protein>
    <submittedName>
        <fullName evidence="9">TolC family protein</fullName>
    </submittedName>
</protein>
<dbReference type="RefSeq" id="WP_062460427.1">
    <property type="nucleotide sequence ID" value="NZ_FLLQ01000006.1"/>
</dbReference>
<accession>A0ABX5D4P5</accession>
<comment type="subcellular location">
    <subcellularLocation>
        <location evidence="1">Cell outer membrane</location>
    </subcellularLocation>
</comment>
<evidence type="ECO:0000256" key="8">
    <source>
        <dbReference type="SAM" id="SignalP"/>
    </source>
</evidence>
<comment type="similarity">
    <text evidence="2">Belongs to the outer membrane factor (OMF) (TC 1.B.17) family.</text>
</comment>
<keyword evidence="7" id="KW-0998">Cell outer membrane</keyword>
<keyword evidence="6" id="KW-0472">Membrane</keyword>
<evidence type="ECO:0000256" key="2">
    <source>
        <dbReference type="ARBA" id="ARBA00007613"/>
    </source>
</evidence>
<gene>
    <name evidence="9" type="ORF">COR51_26485</name>
</gene>
<sequence>MWPIRRLVSCALFSIVATPSQALTLLEAVQIGLNNNVSLIASRKGVEENAYNIDVSRSKFLPTISANATTTWSGNRTVLSGTDDTTNSYNDHGYSVSLSQTLFNLADIYKYGTAKLDFNIEEIRNENKTQEVIQEIAIQYFEFLKNGAQTRATKAELDSSLARLRQMQRNVELGNVAASELYEVVAQKEGIANRLRTLGKDKDVILNTLELLTQYPVIPTQDLERSLLLSEISLDRSGDLLEQAMQYNNDIIVSEKTLERSFRTLKETGSNFAPSLSASASYRHDDTNNFDPITTPGSTGISDSKSLGLTLTVPITTGGSDYYAYKKNEKTIERNELLLLDTRNTVKNDLETSILNINDFSQSIFTFENIIRANYSSYNGIKRAYDLGTRTLTDLLAAESKLFSAIRDYESAKYDYVIESIRLDKTVGNLSPLSIEKIMALMVNESSIRDMDVIPEHLKN</sequence>
<keyword evidence="4" id="KW-1134">Transmembrane beta strand</keyword>
<evidence type="ECO:0000256" key="5">
    <source>
        <dbReference type="ARBA" id="ARBA00022692"/>
    </source>
</evidence>
<dbReference type="EMBL" id="NWTN01000041">
    <property type="protein sequence ID" value="PRQ64634.1"/>
    <property type="molecule type" value="Genomic_DNA"/>
</dbReference>
<reference evidence="9 10" key="1">
    <citation type="submission" date="2018-03" db="EMBL/GenBank/DDBJ databases">
        <title>Genetic Diversity and Phenotypic Plasticity of AHL Mediated Quorum Sensing in Environmental Strains of Vibrio mediterranei.</title>
        <authorList>
            <person name="Lantoine F."/>
            <person name="Vouve F."/>
        </authorList>
    </citation>
    <scope>NUCLEOTIDE SEQUENCE [LARGE SCALE GENOMIC DNA]</scope>
    <source>
        <strain evidence="9 10">17LN0615E</strain>
    </source>
</reference>
<organism evidence="9 10">
    <name type="scientific">Vibrio mediterranei</name>
    <dbReference type="NCBI Taxonomy" id="689"/>
    <lineage>
        <taxon>Bacteria</taxon>
        <taxon>Pseudomonadati</taxon>
        <taxon>Pseudomonadota</taxon>
        <taxon>Gammaproteobacteria</taxon>
        <taxon>Vibrionales</taxon>
        <taxon>Vibrionaceae</taxon>
        <taxon>Vibrio</taxon>
    </lineage>
</organism>
<evidence type="ECO:0000256" key="7">
    <source>
        <dbReference type="ARBA" id="ARBA00023237"/>
    </source>
</evidence>
<keyword evidence="10" id="KW-1185">Reference proteome</keyword>
<dbReference type="PANTHER" id="PTHR30026:SF20">
    <property type="entry name" value="OUTER MEMBRANE PROTEIN TOLC"/>
    <property type="match status" value="1"/>
</dbReference>